<dbReference type="OrthoDB" id="21342at2"/>
<dbReference type="Proteomes" id="UP000184501">
    <property type="component" value="Unassembled WGS sequence"/>
</dbReference>
<gene>
    <name evidence="2" type="ORF">SAMN05444320_103406</name>
</gene>
<evidence type="ECO:0000259" key="1">
    <source>
        <dbReference type="PROSITE" id="PS51186"/>
    </source>
</evidence>
<accession>A0A1M5B5V8</accession>
<keyword evidence="2" id="KW-0808">Transferase</keyword>
<dbReference type="RefSeq" id="WP_073481819.1">
    <property type="nucleotide sequence ID" value="NZ_FQVN01000003.1"/>
</dbReference>
<keyword evidence="3" id="KW-1185">Reference proteome</keyword>
<dbReference type="EMBL" id="FQVN01000003">
    <property type="protein sequence ID" value="SHF37667.1"/>
    <property type="molecule type" value="Genomic_DNA"/>
</dbReference>
<feature type="domain" description="N-acetyltransferase" evidence="1">
    <location>
        <begin position="11"/>
        <end position="169"/>
    </location>
</feature>
<proteinExistence type="predicted"/>
<dbReference type="GO" id="GO:0016747">
    <property type="term" value="F:acyltransferase activity, transferring groups other than amino-acyl groups"/>
    <property type="evidence" value="ECO:0007669"/>
    <property type="project" value="InterPro"/>
</dbReference>
<name>A0A1M5B5V8_STRHI</name>
<dbReference type="InterPro" id="IPR000182">
    <property type="entry name" value="GNAT_dom"/>
</dbReference>
<dbReference type="SUPFAM" id="SSF55729">
    <property type="entry name" value="Acyl-CoA N-acyltransferases (Nat)"/>
    <property type="match status" value="1"/>
</dbReference>
<dbReference type="STRING" id="2017.SAMN05444320_103406"/>
<dbReference type="Pfam" id="PF13302">
    <property type="entry name" value="Acetyltransf_3"/>
    <property type="match status" value="1"/>
</dbReference>
<dbReference type="InterPro" id="IPR051531">
    <property type="entry name" value="N-acetyltransferase"/>
</dbReference>
<dbReference type="PROSITE" id="PS51186">
    <property type="entry name" value="GNAT"/>
    <property type="match status" value="1"/>
</dbReference>
<organism evidence="2 3">
    <name type="scientific">Streptoalloteichus hindustanus</name>
    <dbReference type="NCBI Taxonomy" id="2017"/>
    <lineage>
        <taxon>Bacteria</taxon>
        <taxon>Bacillati</taxon>
        <taxon>Actinomycetota</taxon>
        <taxon>Actinomycetes</taxon>
        <taxon>Pseudonocardiales</taxon>
        <taxon>Pseudonocardiaceae</taxon>
        <taxon>Streptoalloteichus</taxon>
    </lineage>
</organism>
<sequence length="170" mass="18915">MPVPELLTPRLRLRPLTPADADPLYELLRHPDAARFLPFPVTRELVRDHVEELLAADNPDGLGSYSWEDRETGEFVGHGDLRPCEETGDGRVEMGWYLLSARQGRGLATEAARAVLDHAYGTVGVDQVIALVHEENEPSVRIARRLGFVEESRGTYYGGPHILFARSGDD</sequence>
<dbReference type="PANTHER" id="PTHR43792:SF1">
    <property type="entry name" value="N-ACETYLTRANSFERASE DOMAIN-CONTAINING PROTEIN"/>
    <property type="match status" value="1"/>
</dbReference>
<dbReference type="Gene3D" id="3.40.630.30">
    <property type="match status" value="1"/>
</dbReference>
<protein>
    <submittedName>
        <fullName evidence="2">Protein N-acetyltransferase, RimJ/RimL family</fullName>
    </submittedName>
</protein>
<reference evidence="2 3" key="1">
    <citation type="submission" date="2016-11" db="EMBL/GenBank/DDBJ databases">
        <authorList>
            <person name="Jaros S."/>
            <person name="Januszkiewicz K."/>
            <person name="Wedrychowicz H."/>
        </authorList>
    </citation>
    <scope>NUCLEOTIDE SEQUENCE [LARGE SCALE GENOMIC DNA]</scope>
    <source>
        <strain evidence="2 3">DSM 44523</strain>
    </source>
</reference>
<dbReference type="InterPro" id="IPR016181">
    <property type="entry name" value="Acyl_CoA_acyltransferase"/>
</dbReference>
<evidence type="ECO:0000313" key="3">
    <source>
        <dbReference type="Proteomes" id="UP000184501"/>
    </source>
</evidence>
<dbReference type="AlphaFoldDB" id="A0A1M5B5V8"/>
<dbReference type="PANTHER" id="PTHR43792">
    <property type="entry name" value="GNAT FAMILY, PUTATIVE (AFU_ORTHOLOGUE AFUA_3G00765)-RELATED-RELATED"/>
    <property type="match status" value="1"/>
</dbReference>
<evidence type="ECO:0000313" key="2">
    <source>
        <dbReference type="EMBL" id="SHF37667.1"/>
    </source>
</evidence>